<evidence type="ECO:0000313" key="2">
    <source>
        <dbReference type="EMBL" id="KAJ5131308.1"/>
    </source>
</evidence>
<evidence type="ECO:0008006" key="4">
    <source>
        <dbReference type="Google" id="ProtNLM"/>
    </source>
</evidence>
<dbReference type="AlphaFoldDB" id="A0A9W9GWM6"/>
<evidence type="ECO:0000313" key="3">
    <source>
        <dbReference type="Proteomes" id="UP001149079"/>
    </source>
</evidence>
<feature type="compositionally biased region" description="Basic and acidic residues" evidence="1">
    <location>
        <begin position="627"/>
        <end position="637"/>
    </location>
</feature>
<feature type="region of interest" description="Disordered" evidence="1">
    <location>
        <begin position="616"/>
        <end position="637"/>
    </location>
</feature>
<keyword evidence="3" id="KW-1185">Reference proteome</keyword>
<proteinExistence type="predicted"/>
<dbReference type="InterPro" id="IPR016181">
    <property type="entry name" value="Acyl_CoA_acyltransferase"/>
</dbReference>
<gene>
    <name evidence="2" type="ORF">N7515_007347</name>
</gene>
<reference evidence="2" key="1">
    <citation type="submission" date="2022-11" db="EMBL/GenBank/DDBJ databases">
        <authorList>
            <person name="Petersen C."/>
        </authorList>
    </citation>
    <scope>NUCLEOTIDE SEQUENCE</scope>
    <source>
        <strain evidence="2">IBT 22155</strain>
    </source>
</reference>
<organism evidence="2 3">
    <name type="scientific">Penicillium bovifimosum</name>
    <dbReference type="NCBI Taxonomy" id="126998"/>
    <lineage>
        <taxon>Eukaryota</taxon>
        <taxon>Fungi</taxon>
        <taxon>Dikarya</taxon>
        <taxon>Ascomycota</taxon>
        <taxon>Pezizomycotina</taxon>
        <taxon>Eurotiomycetes</taxon>
        <taxon>Eurotiomycetidae</taxon>
        <taxon>Eurotiales</taxon>
        <taxon>Aspergillaceae</taxon>
        <taxon>Penicillium</taxon>
    </lineage>
</organism>
<protein>
    <recommendedName>
        <fullName evidence="4">N-acetyltransferase domain-containing protein</fullName>
    </recommendedName>
</protein>
<dbReference type="OrthoDB" id="2129362at2759"/>
<feature type="region of interest" description="Disordered" evidence="1">
    <location>
        <begin position="1"/>
        <end position="58"/>
    </location>
</feature>
<dbReference type="Proteomes" id="UP001149079">
    <property type="component" value="Unassembled WGS sequence"/>
</dbReference>
<dbReference type="SUPFAM" id="SSF55729">
    <property type="entry name" value="Acyl-CoA N-acyltransferases (Nat)"/>
    <property type="match status" value="1"/>
</dbReference>
<feature type="region of interest" description="Disordered" evidence="1">
    <location>
        <begin position="148"/>
        <end position="189"/>
    </location>
</feature>
<sequence>MAEEVEKPFLAKNDGRQKRSRWSRVKAFPPQRDTLARLRDPMDEEEPDKLIQGIGPQRDTLARLREPMDEEERDKLKQEIGPQRDTLARLREPMDEEERDKLIQGIENLTWSQTIEFSKQYDKERRQNRPVQRIGMENEDDACNELLPKARDGPGVDPSSSVYKSLEKPRFANETEEPERWAVSDPPDFISDGEYKEEIDLEPKWSGKDIDTEKYRAQWNELQNAQARAYGESPHIFPVVEDGRLMFTAELHEAMYEPKQSIDDWMDKEAEDDLWKRLQYRISSYTLSHSDLRKQFHSWWDQLPRTYPVVDIYHAAFFDGTAMPDGVSSMFLPDIKHIPTPRDMKDELTRLHWHETSEGYVYNLGKVNQEQKRKEREEEEHRRRMAPFLAWENLPPGSKVVPPNIYLRPAEMYDARWVVEIMNWYAKNSAMSSDVIEMDESHFENLLESCRRERFPFVVAARRPLKRLYRDVIDPAVGFAYVDFHRSSKSADAHMGELHVFVEEDSKRMHIGRALVNVVLSCFEDRPTESTDYNFDQTGSVQYGPGYGRPLNTMICTVASSPGAQEDDTWIAKWLERDFGFQEKGTFEKARVKKGTAFNLCYMARRIDGSNLRNDFAFHPRPQPQNNDKRVHLQDFL</sequence>
<feature type="compositionally biased region" description="Basic and acidic residues" evidence="1">
    <location>
        <begin position="165"/>
        <end position="182"/>
    </location>
</feature>
<comment type="caution">
    <text evidence="2">The sequence shown here is derived from an EMBL/GenBank/DDBJ whole genome shotgun (WGS) entry which is preliminary data.</text>
</comment>
<name>A0A9W9GWM6_9EURO</name>
<dbReference type="Gene3D" id="3.40.630.30">
    <property type="match status" value="1"/>
</dbReference>
<dbReference type="RefSeq" id="XP_056521687.1">
    <property type="nucleotide sequence ID" value="XM_056668091.1"/>
</dbReference>
<dbReference type="EMBL" id="JAPQKL010000005">
    <property type="protein sequence ID" value="KAJ5131308.1"/>
    <property type="molecule type" value="Genomic_DNA"/>
</dbReference>
<feature type="compositionally biased region" description="Basic and acidic residues" evidence="1">
    <location>
        <begin position="1"/>
        <end position="17"/>
    </location>
</feature>
<accession>A0A9W9GWM6</accession>
<dbReference type="GeneID" id="81407261"/>
<reference evidence="2" key="2">
    <citation type="journal article" date="2023" name="IMA Fungus">
        <title>Comparative genomic study of the Penicillium genus elucidates a diverse pangenome and 15 lateral gene transfer events.</title>
        <authorList>
            <person name="Petersen C."/>
            <person name="Sorensen T."/>
            <person name="Nielsen M.R."/>
            <person name="Sondergaard T.E."/>
            <person name="Sorensen J.L."/>
            <person name="Fitzpatrick D.A."/>
            <person name="Frisvad J.C."/>
            <person name="Nielsen K.L."/>
        </authorList>
    </citation>
    <scope>NUCLEOTIDE SEQUENCE</scope>
    <source>
        <strain evidence="2">IBT 22155</strain>
    </source>
</reference>
<evidence type="ECO:0000256" key="1">
    <source>
        <dbReference type="SAM" id="MobiDB-lite"/>
    </source>
</evidence>